<dbReference type="Proteomes" id="UP000255460">
    <property type="component" value="Unassembled WGS sequence"/>
</dbReference>
<dbReference type="AlphaFoldDB" id="A0A376KJM9"/>
<proteinExistence type="predicted"/>
<reference evidence="1 2" key="1">
    <citation type="submission" date="2018-06" db="EMBL/GenBank/DDBJ databases">
        <authorList>
            <consortium name="Pathogen Informatics"/>
            <person name="Doyle S."/>
        </authorList>
    </citation>
    <scope>NUCLEOTIDE SEQUENCE [LARGE SCALE GENOMIC DNA]</scope>
    <source>
        <strain evidence="1 2">NCTC10418</strain>
    </source>
</reference>
<name>A0A376KJM9_ECOLX</name>
<evidence type="ECO:0000313" key="2">
    <source>
        <dbReference type="Proteomes" id="UP000255460"/>
    </source>
</evidence>
<evidence type="ECO:0000313" key="1">
    <source>
        <dbReference type="EMBL" id="STE82963.1"/>
    </source>
</evidence>
<dbReference type="EMBL" id="UFZQ01000001">
    <property type="protein sequence ID" value="STE82963.1"/>
    <property type="molecule type" value="Genomic_DNA"/>
</dbReference>
<organism evidence="1 2">
    <name type="scientific">Escherichia coli</name>
    <dbReference type="NCBI Taxonomy" id="562"/>
    <lineage>
        <taxon>Bacteria</taxon>
        <taxon>Pseudomonadati</taxon>
        <taxon>Pseudomonadota</taxon>
        <taxon>Gammaproteobacteria</taxon>
        <taxon>Enterobacterales</taxon>
        <taxon>Enterobacteriaceae</taxon>
        <taxon>Escherichia</taxon>
    </lineage>
</organism>
<accession>A0A376KJM9</accession>
<gene>
    <name evidence="1" type="ORF">NCTC10418_00595</name>
</gene>
<protein>
    <submittedName>
        <fullName evidence="1">Uncharacterized protein</fullName>
    </submittedName>
</protein>
<sequence>MVTICADSSTCPTGRSICATHCSSALNAVLLSRSKRRLVRLSTVILPLALSSFSPLSPVLPRRRIAGLYCDFPAADLPAPAACSASWRAILSFCQAIECTERMLPSWRVISPALFTTVCSACFQGTSVRCNDTVPLTSGDTTRFNFSCSASACNT</sequence>